<dbReference type="Gene3D" id="1.10.20.10">
    <property type="entry name" value="Histone, subunit A"/>
    <property type="match status" value="1"/>
</dbReference>
<feature type="compositionally biased region" description="Gly residues" evidence="6">
    <location>
        <begin position="207"/>
        <end position="217"/>
    </location>
</feature>
<dbReference type="GO" id="GO:0007059">
    <property type="term" value="P:chromosome segregation"/>
    <property type="evidence" value="ECO:0007669"/>
    <property type="project" value="TreeGrafter"/>
</dbReference>
<feature type="compositionally biased region" description="Basic and acidic residues" evidence="6">
    <location>
        <begin position="381"/>
        <end position="392"/>
    </location>
</feature>
<evidence type="ECO:0000256" key="6">
    <source>
        <dbReference type="SAM" id="MobiDB-lite"/>
    </source>
</evidence>
<evidence type="ECO:0000259" key="7">
    <source>
        <dbReference type="Pfam" id="PF15511"/>
    </source>
</evidence>
<proteinExistence type="inferred from homology"/>
<name>A0A6V8QRL4_TRIAP</name>
<comment type="similarity">
    <text evidence="3">Belongs to the CENP-T/CNN1 family.</text>
</comment>
<keyword evidence="4" id="KW-0158">Chromosome</keyword>
<dbReference type="PANTHER" id="PTHR46904">
    <property type="entry name" value="CENTROMERE PROTEIN T"/>
    <property type="match status" value="1"/>
</dbReference>
<evidence type="ECO:0000256" key="4">
    <source>
        <dbReference type="ARBA" id="ARBA00022454"/>
    </source>
</evidence>
<dbReference type="SUPFAM" id="SSF47113">
    <property type="entry name" value="Histone-fold"/>
    <property type="match status" value="1"/>
</dbReference>
<dbReference type="EMBL" id="BLZH01000002">
    <property type="protein sequence ID" value="GFP53103.1"/>
    <property type="molecule type" value="Genomic_DNA"/>
</dbReference>
<dbReference type="AlphaFoldDB" id="A0A6V8QRL4"/>
<comment type="caution">
    <text evidence="8">The sequence shown here is derived from an EMBL/GenBank/DDBJ whole genome shotgun (WGS) entry which is preliminary data.</text>
</comment>
<feature type="compositionally biased region" description="Polar residues" evidence="6">
    <location>
        <begin position="346"/>
        <end position="355"/>
    </location>
</feature>
<dbReference type="GO" id="GO:0046982">
    <property type="term" value="F:protein heterodimerization activity"/>
    <property type="evidence" value="ECO:0007669"/>
    <property type="project" value="InterPro"/>
</dbReference>
<accession>A0A6V8QRL4</accession>
<dbReference type="OrthoDB" id="10071681at2759"/>
<feature type="compositionally biased region" description="Basic and acidic residues" evidence="6">
    <location>
        <begin position="36"/>
        <end position="46"/>
    </location>
</feature>
<sequence>MSEYQLNYQLNTDPDDYLLEFHPSGPSFNHYRREFRRIQNENKPPDAETEDGISEDDSTPEPYSPPPSPSPPSSIVTMDIEIMDMARDVNQTPVHTPIQRRARSLEPSISRLSMNTPNERYRQNPHYPHSFVNTPAPPTPHAMAARRALEDRRIAMFTPGRTRRQSLREQRETPMLILRNLGRALAPTSKVIDSSSSPEKPSPNGVGNRGAGGSGRGAGRRNSDDDDELPIDRPRLSLPIDEGSSDDLQPPHSSILEDPNMTIQSVELPRRAISEGPPRRSFGYLGDSDATPWDDIYGNDDTNPDPFAYPLGIAPQAPTDPEIADLRFPPGVGRESDFSLDMPSGLSDNEQTTFYMRSPVVDTVEAVPEDAPTPGSDDVPLMERRQSERDRLQQQADEADEQQDEQQDDQQDEQQEEQPNNYLDDQFPDMGDFEHVPDLGDAEMDALTRFDAETFAQDPVRPGDEWIGYPPGRPRKKRREDDEESARAEAAAQAQAEVQAQARARARARAQIRISAHNIQYPPVANTFVRQVVQNAAQNSALGHQRLAADALETFSRASDWFFRQLGDDLRAYAEHARRSVVEERDLIALMHRQRVVNAEQSLFHLASHNLPRELQQLLRSNNPGYQPAYPVAQQSGTHAQQPLANAQPDTINGLRSFVPNPPSPSHTGSKRKRDEDDDGESDAESLVFPEDDDY</sequence>
<feature type="region of interest" description="Disordered" evidence="6">
    <location>
        <begin position="453"/>
        <end position="488"/>
    </location>
</feature>
<feature type="region of interest" description="Disordered" evidence="6">
    <location>
        <begin position="187"/>
        <end position="261"/>
    </location>
</feature>
<dbReference type="GO" id="GO:0000278">
    <property type="term" value="P:mitotic cell cycle"/>
    <property type="evidence" value="ECO:0007669"/>
    <property type="project" value="TreeGrafter"/>
</dbReference>
<evidence type="ECO:0000313" key="9">
    <source>
        <dbReference type="Proteomes" id="UP000517252"/>
    </source>
</evidence>
<reference evidence="8 9" key="1">
    <citation type="submission" date="2020-07" db="EMBL/GenBank/DDBJ databases">
        <title>Trichoderma asperellum IC-1 whole genome shotgun sequence.</title>
        <authorList>
            <person name="Kanamasa S."/>
            <person name="Takahashi H."/>
        </authorList>
    </citation>
    <scope>NUCLEOTIDE SEQUENCE [LARGE SCALE GENOMIC DNA]</scope>
    <source>
        <strain evidence="8 9">IC-1</strain>
    </source>
</reference>
<feature type="compositionally biased region" description="Acidic residues" evidence="6">
    <location>
        <begin position="397"/>
        <end position="416"/>
    </location>
</feature>
<feature type="domain" description="CENP-T/Histone H4 histone fold" evidence="7">
    <location>
        <begin position="517"/>
        <end position="622"/>
    </location>
</feature>
<dbReference type="GO" id="GO:0005634">
    <property type="term" value="C:nucleus"/>
    <property type="evidence" value="ECO:0007669"/>
    <property type="project" value="UniProtKB-SubCell"/>
</dbReference>
<feature type="compositionally biased region" description="Acidic residues" evidence="6">
    <location>
        <begin position="676"/>
        <end position="695"/>
    </location>
</feature>
<evidence type="ECO:0000313" key="8">
    <source>
        <dbReference type="EMBL" id="GFP53103.1"/>
    </source>
</evidence>
<dbReference type="InterPro" id="IPR028255">
    <property type="entry name" value="CENP-T"/>
</dbReference>
<feature type="compositionally biased region" description="Pro residues" evidence="6">
    <location>
        <begin position="62"/>
        <end position="72"/>
    </location>
</feature>
<evidence type="ECO:0000256" key="5">
    <source>
        <dbReference type="ARBA" id="ARBA00023242"/>
    </source>
</evidence>
<feature type="region of interest" description="Disordered" evidence="6">
    <location>
        <begin position="24"/>
        <end position="75"/>
    </location>
</feature>
<keyword evidence="5" id="KW-0539">Nucleus</keyword>
<feature type="compositionally biased region" description="Polar residues" evidence="6">
    <location>
        <begin position="633"/>
        <end position="651"/>
    </location>
</feature>
<comment type="subcellular location">
    <subcellularLocation>
        <location evidence="2">Chromosome</location>
    </subcellularLocation>
    <subcellularLocation>
        <location evidence="1">Nucleus</location>
    </subcellularLocation>
</comment>
<dbReference type="GO" id="GO:0051382">
    <property type="term" value="P:kinetochore assembly"/>
    <property type="evidence" value="ECO:0007669"/>
    <property type="project" value="InterPro"/>
</dbReference>
<protein>
    <submittedName>
        <fullName evidence="8">Inner kinetochore subunit cnp20</fullName>
    </submittedName>
</protein>
<dbReference type="InterPro" id="IPR009072">
    <property type="entry name" value="Histone-fold"/>
</dbReference>
<dbReference type="InterPro" id="IPR035425">
    <property type="entry name" value="CENP-T/H4_C"/>
</dbReference>
<dbReference type="CDD" id="cd22920">
    <property type="entry name" value="HFD_CENP-T"/>
    <property type="match status" value="1"/>
</dbReference>
<dbReference type="GO" id="GO:0003677">
    <property type="term" value="F:DNA binding"/>
    <property type="evidence" value="ECO:0007669"/>
    <property type="project" value="InterPro"/>
</dbReference>
<evidence type="ECO:0000256" key="1">
    <source>
        <dbReference type="ARBA" id="ARBA00004123"/>
    </source>
</evidence>
<dbReference type="PANTHER" id="PTHR46904:SF1">
    <property type="entry name" value="CENTROMERE PROTEIN T"/>
    <property type="match status" value="1"/>
</dbReference>
<feature type="compositionally biased region" description="Acidic residues" evidence="6">
    <location>
        <begin position="47"/>
        <end position="59"/>
    </location>
</feature>
<dbReference type="Proteomes" id="UP000517252">
    <property type="component" value="Unassembled WGS sequence"/>
</dbReference>
<dbReference type="GO" id="GO:0000776">
    <property type="term" value="C:kinetochore"/>
    <property type="evidence" value="ECO:0007669"/>
    <property type="project" value="InterPro"/>
</dbReference>
<evidence type="ECO:0000256" key="3">
    <source>
        <dbReference type="ARBA" id="ARBA00010137"/>
    </source>
</evidence>
<feature type="region of interest" description="Disordered" evidence="6">
    <location>
        <begin position="621"/>
        <end position="695"/>
    </location>
</feature>
<evidence type="ECO:0000256" key="2">
    <source>
        <dbReference type="ARBA" id="ARBA00004286"/>
    </source>
</evidence>
<gene>
    <name evidence="8" type="ORF">TASIC1_0002028700</name>
</gene>
<dbReference type="Pfam" id="PF15511">
    <property type="entry name" value="CENP-T_C"/>
    <property type="match status" value="1"/>
</dbReference>
<organism evidence="8 9">
    <name type="scientific">Trichoderma asperellum</name>
    <name type="common">Filamentous fungus</name>
    <dbReference type="NCBI Taxonomy" id="101201"/>
    <lineage>
        <taxon>Eukaryota</taxon>
        <taxon>Fungi</taxon>
        <taxon>Dikarya</taxon>
        <taxon>Ascomycota</taxon>
        <taxon>Pezizomycotina</taxon>
        <taxon>Sordariomycetes</taxon>
        <taxon>Hypocreomycetidae</taxon>
        <taxon>Hypocreales</taxon>
        <taxon>Hypocreaceae</taxon>
        <taxon>Trichoderma</taxon>
    </lineage>
</organism>
<feature type="region of interest" description="Disordered" evidence="6">
    <location>
        <begin position="297"/>
        <end position="438"/>
    </location>
</feature>